<dbReference type="OrthoDB" id="2011418at2759"/>
<organism evidence="2 3">
    <name type="scientific">Carnegiea gigantea</name>
    <dbReference type="NCBI Taxonomy" id="171969"/>
    <lineage>
        <taxon>Eukaryota</taxon>
        <taxon>Viridiplantae</taxon>
        <taxon>Streptophyta</taxon>
        <taxon>Embryophyta</taxon>
        <taxon>Tracheophyta</taxon>
        <taxon>Spermatophyta</taxon>
        <taxon>Magnoliopsida</taxon>
        <taxon>eudicotyledons</taxon>
        <taxon>Gunneridae</taxon>
        <taxon>Pentapetalae</taxon>
        <taxon>Caryophyllales</taxon>
        <taxon>Cactineae</taxon>
        <taxon>Cactaceae</taxon>
        <taxon>Cactoideae</taxon>
        <taxon>Echinocereeae</taxon>
        <taxon>Carnegiea</taxon>
    </lineage>
</organism>
<dbReference type="EMBL" id="JAKOGI010004363">
    <property type="protein sequence ID" value="KAJ8419823.1"/>
    <property type="molecule type" value="Genomic_DNA"/>
</dbReference>
<evidence type="ECO:0000313" key="3">
    <source>
        <dbReference type="Proteomes" id="UP001153076"/>
    </source>
</evidence>
<name>A0A9Q1JI49_9CARY</name>
<gene>
    <name evidence="2" type="ORF">Cgig2_013317</name>
</gene>
<comment type="caution">
    <text evidence="2">The sequence shown here is derived from an EMBL/GenBank/DDBJ whole genome shotgun (WGS) entry which is preliminary data.</text>
</comment>
<evidence type="ECO:0000256" key="1">
    <source>
        <dbReference type="SAM" id="MobiDB-lite"/>
    </source>
</evidence>
<dbReference type="AlphaFoldDB" id="A0A9Q1JI49"/>
<sequence>MEAAGSAQPPPPFDYPLVHKGKPSHRPEGIPSLRPTECGQEVSRSDQSSQAQPDQLRPRTAMEPTSRPEQPLDQQPLLHLMQHISGEPLEQEPIPSPPRDEECSTEAVATIAGGYPEGITRSAWKAQLRSAQQEVNPTGMIRLPVRLGDKTKSRGFEVDFLVVNVPTAYNGGKEKTRGGGYTSVSPPSSCSSSSEAPASASRGLVASSPAISRSVKEGINSTSSGSRPFAGQHDLAKVAGCVRAALLLGLHQPRPSPVDDATLSSRSHGRLDPPALFHSAVGTARRAPLPAGTPQQPLPLERRPRPWLLLPWSPWGDVKPHELPSPRI</sequence>
<proteinExistence type="predicted"/>
<accession>A0A9Q1JI49</accession>
<evidence type="ECO:0000313" key="2">
    <source>
        <dbReference type="EMBL" id="KAJ8419823.1"/>
    </source>
</evidence>
<dbReference type="Proteomes" id="UP001153076">
    <property type="component" value="Unassembled WGS sequence"/>
</dbReference>
<feature type="region of interest" description="Disordered" evidence="1">
    <location>
        <begin position="169"/>
        <end position="197"/>
    </location>
</feature>
<feature type="compositionally biased region" description="Low complexity" evidence="1">
    <location>
        <begin position="183"/>
        <end position="197"/>
    </location>
</feature>
<protein>
    <submittedName>
        <fullName evidence="2">Uncharacterized protein</fullName>
    </submittedName>
</protein>
<keyword evidence="3" id="KW-1185">Reference proteome</keyword>
<feature type="region of interest" description="Disordered" evidence="1">
    <location>
        <begin position="1"/>
        <end position="103"/>
    </location>
</feature>
<reference evidence="2" key="1">
    <citation type="submission" date="2022-04" db="EMBL/GenBank/DDBJ databases">
        <title>Carnegiea gigantea Genome sequencing and assembly v2.</title>
        <authorList>
            <person name="Copetti D."/>
            <person name="Sanderson M.J."/>
            <person name="Burquez A."/>
            <person name="Wojciechowski M.F."/>
        </authorList>
    </citation>
    <scope>NUCLEOTIDE SEQUENCE</scope>
    <source>
        <strain evidence="2">SGP5-SGP5p</strain>
        <tissue evidence="2">Aerial part</tissue>
    </source>
</reference>